<dbReference type="Gene3D" id="1.10.400.10">
    <property type="entry name" value="GI Alpha 1, domain 2-like"/>
    <property type="match status" value="1"/>
</dbReference>
<dbReference type="GO" id="GO:0005525">
    <property type="term" value="F:GTP binding"/>
    <property type="evidence" value="ECO:0007669"/>
    <property type="project" value="UniProtKB-UniRule"/>
</dbReference>
<evidence type="ECO:0000256" key="8">
    <source>
        <dbReference type="ARBA" id="ARBA00022842"/>
    </source>
</evidence>
<evidence type="ECO:0000256" key="2">
    <source>
        <dbReference type="ARBA" id="ARBA00005804"/>
    </source>
</evidence>
<dbReference type="GO" id="GO:0010476">
    <property type="term" value="P:gibberellin mediated signaling pathway"/>
    <property type="evidence" value="ECO:0007669"/>
    <property type="project" value="UniProtKB-ARBA"/>
</dbReference>
<keyword evidence="19" id="KW-1185">Reference proteome</keyword>
<comment type="cofactor">
    <cofactor evidence="1">
        <name>Mg(2+)</name>
        <dbReference type="ChEBI" id="CHEBI:18420"/>
    </cofactor>
</comment>
<dbReference type="InterPro" id="IPR011025">
    <property type="entry name" value="GproteinA_insert"/>
</dbReference>
<comment type="function">
    <text evidence="15">Guanine nucleotide-binding proteins (G proteins) are involved as modulators or transducers in various transmembrane signaling systems.</text>
</comment>
<dbReference type="Pfam" id="PF16035">
    <property type="entry name" value="Chalcone_2"/>
    <property type="match status" value="1"/>
</dbReference>
<gene>
    <name evidence="18" type="ORF">FPE_LOCUS3186</name>
</gene>
<dbReference type="PROSITE" id="PS51882">
    <property type="entry name" value="G_ALPHA"/>
    <property type="match status" value="1"/>
</dbReference>
<feature type="binding site" evidence="13">
    <location>
        <begin position="218"/>
        <end position="222"/>
    </location>
    <ligand>
        <name>GTP</name>
        <dbReference type="ChEBI" id="CHEBI:37565"/>
    </ligand>
</feature>
<evidence type="ECO:0000256" key="14">
    <source>
        <dbReference type="PIRSR" id="PIRSR601019-2"/>
    </source>
</evidence>
<keyword evidence="4 15" id="KW-0519">Myristate</keyword>
<keyword evidence="15" id="KW-0472">Membrane</keyword>
<dbReference type="InterPro" id="IPR016087">
    <property type="entry name" value="Chalcone_isomerase"/>
</dbReference>
<evidence type="ECO:0000313" key="19">
    <source>
        <dbReference type="Proteomes" id="UP000834106"/>
    </source>
</evidence>
<keyword evidence="9 13" id="KW-0342">GTP-binding</keyword>
<comment type="similarity">
    <text evidence="2 15">Belongs to the G-alpha family.</text>
</comment>
<evidence type="ECO:0000313" key="18">
    <source>
        <dbReference type="EMBL" id="CAI9755755.1"/>
    </source>
</evidence>
<dbReference type="Pfam" id="PF00503">
    <property type="entry name" value="G-alpha"/>
    <property type="match status" value="1"/>
</dbReference>
<evidence type="ECO:0000256" key="7">
    <source>
        <dbReference type="ARBA" id="ARBA00022801"/>
    </source>
</evidence>
<evidence type="ECO:0000256" key="6">
    <source>
        <dbReference type="ARBA" id="ARBA00022741"/>
    </source>
</evidence>
<feature type="region of interest" description="Disordered" evidence="16">
    <location>
        <begin position="1"/>
        <end position="22"/>
    </location>
</feature>
<dbReference type="PANTHER" id="PTHR10218">
    <property type="entry name" value="GTP-BINDING PROTEIN ALPHA SUBUNIT"/>
    <property type="match status" value="1"/>
</dbReference>
<dbReference type="Gene3D" id="1.10.890.20">
    <property type="match status" value="1"/>
</dbReference>
<comment type="domain">
    <text evidence="15">The helical domain is required for self-activation.</text>
</comment>
<feature type="binding site" evidence="14">
    <location>
        <position position="194"/>
    </location>
    <ligand>
        <name>Mg(2+)</name>
        <dbReference type="ChEBI" id="CHEBI:18420"/>
    </ligand>
</feature>
<dbReference type="EMBL" id="OU503037">
    <property type="protein sequence ID" value="CAI9755755.1"/>
    <property type="molecule type" value="Genomic_DNA"/>
</dbReference>
<protein>
    <recommendedName>
        <fullName evidence="15">Guanine nucleotide-binding protein alpha subunit</fullName>
        <shortName evidence="15">GP-alpha</shortName>
    </recommendedName>
</protein>
<dbReference type="GO" id="GO:0007188">
    <property type="term" value="P:adenylate cyclase-modulating G protein-coupled receptor signaling pathway"/>
    <property type="evidence" value="ECO:0007669"/>
    <property type="project" value="UniProtKB-UniRule"/>
</dbReference>
<dbReference type="GO" id="GO:0046872">
    <property type="term" value="F:metal ion binding"/>
    <property type="evidence" value="ECO:0007669"/>
    <property type="project" value="UniProtKB-UniRule"/>
</dbReference>
<dbReference type="Proteomes" id="UP000834106">
    <property type="component" value="Chromosome 2"/>
</dbReference>
<evidence type="ECO:0000256" key="15">
    <source>
        <dbReference type="RuleBase" id="RU368109"/>
    </source>
</evidence>
<dbReference type="GO" id="GO:0005737">
    <property type="term" value="C:cytoplasm"/>
    <property type="evidence" value="ECO:0007669"/>
    <property type="project" value="TreeGrafter"/>
</dbReference>
<dbReference type="Gene3D" id="3.40.50.300">
    <property type="entry name" value="P-loop containing nucleotide triphosphate hydrolases"/>
    <property type="match status" value="1"/>
</dbReference>
<evidence type="ECO:0000256" key="11">
    <source>
        <dbReference type="ARBA" id="ARBA00023224"/>
    </source>
</evidence>
<dbReference type="PRINTS" id="PR01242">
    <property type="entry name" value="GPROTEINAPLT"/>
</dbReference>
<dbReference type="SUPFAM" id="SSF47895">
    <property type="entry name" value="Transducin (alpha subunit), insertion domain"/>
    <property type="match status" value="1"/>
</dbReference>
<dbReference type="SUPFAM" id="SSF52540">
    <property type="entry name" value="P-loop containing nucleoside triphosphate hydrolases"/>
    <property type="match status" value="1"/>
</dbReference>
<dbReference type="PANTHER" id="PTHR10218:SF302">
    <property type="entry name" value="GUANINE NUCLEOTIDE-BINDING PROTEIN ALPHA-5 SUBUNIT"/>
    <property type="match status" value="1"/>
</dbReference>
<dbReference type="InterPro" id="IPR027417">
    <property type="entry name" value="P-loop_NTPase"/>
</dbReference>
<dbReference type="PRINTS" id="PR00318">
    <property type="entry name" value="GPROTEINA"/>
</dbReference>
<dbReference type="GO" id="GO:0001664">
    <property type="term" value="F:G protein-coupled receptor binding"/>
    <property type="evidence" value="ECO:0007669"/>
    <property type="project" value="UniProtKB-UniRule"/>
</dbReference>
<dbReference type="GO" id="GO:0016872">
    <property type="term" value="F:intramolecular lyase activity"/>
    <property type="evidence" value="ECO:0007669"/>
    <property type="project" value="InterPro"/>
</dbReference>
<keyword evidence="8 14" id="KW-0460">Magnesium</keyword>
<accession>A0AAD2DL23</accession>
<evidence type="ECO:0000256" key="1">
    <source>
        <dbReference type="ARBA" id="ARBA00001946"/>
    </source>
</evidence>
<evidence type="ECO:0000256" key="12">
    <source>
        <dbReference type="ARBA" id="ARBA00023288"/>
    </source>
</evidence>
<dbReference type="InterPro" id="IPR036298">
    <property type="entry name" value="Chalcone_isomerase_sf"/>
</dbReference>
<dbReference type="GO" id="GO:0005834">
    <property type="term" value="C:heterotrimeric G-protein complex"/>
    <property type="evidence" value="ECO:0007669"/>
    <property type="project" value="UniProtKB-UniRule"/>
</dbReference>
<keyword evidence="7" id="KW-0378">Hydrolase</keyword>
<keyword evidence="11 15" id="KW-0807">Transducer</keyword>
<evidence type="ECO:0000256" key="10">
    <source>
        <dbReference type="ARBA" id="ARBA00023139"/>
    </source>
</evidence>
<comment type="subunit">
    <text evidence="15">G proteins are composed of 3 units; alpha, beta and gamma. The alpha chain contains the guanine nucleotide binding site.</text>
</comment>
<feature type="binding site" evidence="13">
    <location>
        <position position="355"/>
    </location>
    <ligand>
        <name>GTP</name>
        <dbReference type="ChEBI" id="CHEBI:37565"/>
    </ligand>
</feature>
<dbReference type="CDD" id="cd00066">
    <property type="entry name" value="G-alpha"/>
    <property type="match status" value="1"/>
</dbReference>
<reference evidence="18" key="1">
    <citation type="submission" date="2023-05" db="EMBL/GenBank/DDBJ databases">
        <authorList>
            <person name="Huff M."/>
        </authorList>
    </citation>
    <scope>NUCLEOTIDE SEQUENCE</scope>
</reference>
<proteinExistence type="inferred from homology"/>
<dbReference type="FunFam" id="3.40.50.300:FF:000733">
    <property type="entry name" value="Guanine nucleotide-binding protein alpha-1 subunit"/>
    <property type="match status" value="1"/>
</dbReference>
<evidence type="ECO:0000256" key="16">
    <source>
        <dbReference type="SAM" id="MobiDB-lite"/>
    </source>
</evidence>
<evidence type="ECO:0000256" key="5">
    <source>
        <dbReference type="ARBA" id="ARBA00022723"/>
    </source>
</evidence>
<keyword evidence="5 14" id="KW-0479">Metal-binding</keyword>
<evidence type="ECO:0000256" key="4">
    <source>
        <dbReference type="ARBA" id="ARBA00022707"/>
    </source>
</evidence>
<dbReference type="AlphaFoldDB" id="A0AAD2DL23"/>
<keyword evidence="15" id="KW-1003">Cell membrane</keyword>
<dbReference type="GO" id="GO:0003924">
    <property type="term" value="F:GTPase activity"/>
    <property type="evidence" value="ECO:0007669"/>
    <property type="project" value="InterPro"/>
</dbReference>
<feature type="binding site" evidence="13">
    <location>
        <begin position="287"/>
        <end position="290"/>
    </location>
    <ligand>
        <name>GTP</name>
        <dbReference type="ChEBI" id="CHEBI:37565"/>
    </ligand>
</feature>
<dbReference type="SUPFAM" id="SSF54626">
    <property type="entry name" value="Chalcone isomerase"/>
    <property type="match status" value="1"/>
</dbReference>
<name>A0AAD2DL23_9LAMI</name>
<dbReference type="InterPro" id="IPR016089">
    <property type="entry name" value="Chalcone_isomerase_bundle_sf"/>
</dbReference>
<dbReference type="InterPro" id="IPR001019">
    <property type="entry name" value="Gprotein_alpha_su"/>
</dbReference>
<dbReference type="FunFam" id="1.10.400.10:FF:000008">
    <property type="entry name" value="Guanine nucleotide-binding protein alpha-1 subunit"/>
    <property type="match status" value="1"/>
</dbReference>
<feature type="domain" description="Chalcone isomerase" evidence="17">
    <location>
        <begin position="603"/>
        <end position="775"/>
    </location>
</feature>
<evidence type="ECO:0000256" key="9">
    <source>
        <dbReference type="ARBA" id="ARBA00023134"/>
    </source>
</evidence>
<evidence type="ECO:0000259" key="17">
    <source>
        <dbReference type="Pfam" id="PF16035"/>
    </source>
</evidence>
<dbReference type="InterPro" id="IPR016088">
    <property type="entry name" value="Chalcone_isomerase_3-sand"/>
</dbReference>
<keyword evidence="12 15" id="KW-0449">Lipoprotein</keyword>
<sequence>MGSLCSRERRNHQSDVEEKSRTAKIERRIEQETKAEKHIQKLVLLGAGDSGKSTIFKQIKLLFQSGFDEEELKGYIPIIHANVFQTIKILHDGSKDLSQTEADSLKYVMSDQNKEIGEKLSEICDRLEYPHLTKELAQEIEAFWRDDSIQETYSRGNELQIPDCAHYFMENLQRLSDRNYIPTKEDILIARVRTTGVTEIQFSPIGENQKGEAYQLFDVGGQRNERRKWIHLFDGVTAVIFCAAISEYDQTLFEDDNKNRLMETKELFEWVLKQPCFKKTSFILFLNKFDLFEKKVLKVPLNVCEWFKDYQPDSTGKQEIEHAYEFVKKKFEELYIQSTAPDCSDRILKIYRTTALDQNLVKETFKLASDRPFNLPFKHFHPLIFRYSNILWIDLNDREWNLWWFWWVFNGSTCATCFWGLALTCALLLWFASGSNSHINNKISGDHIGSSSSCKASRQVKHVYSNKCDFSGIFWKSGYKGISAVPVAFGKISRFTLKQLIKEAERLQSLPVLSLASALVPPLTNFSSNGLAIPLETASLETQRCMDDRRPCEVETGCGPCGEIYLQNLDWSRNAVEPRTGIQFPTLLDNIITGENASFTPEVLVGTGSRTMTIIRIKSLKLYAFGFYVHPSDVCEKLGPKYACIPEYELNKRQDFYQDLLREDINMTVRLVVSCNGIKISAVRDAFEKSLRARLIRTNPDADHHCLHTFGSIFSQDIPLHVGTTINFHRTADGKLITEVGGNQLGAVQSKDLCRAFFDMYIGDVPVCEQTKEEIGKNVASIIGTC</sequence>
<dbReference type="GO" id="GO:0031683">
    <property type="term" value="F:G-protein beta/gamma-subunit complex binding"/>
    <property type="evidence" value="ECO:0007669"/>
    <property type="project" value="UniProtKB-UniRule"/>
</dbReference>
<comment type="similarity">
    <text evidence="3">Belongs to the chalcone isomerase family.</text>
</comment>
<feature type="binding site" evidence="14">
    <location>
        <position position="53"/>
    </location>
    <ligand>
        <name>Mg(2+)</name>
        <dbReference type="ChEBI" id="CHEBI:18420"/>
    </ligand>
</feature>
<feature type="binding site" evidence="13">
    <location>
        <begin position="188"/>
        <end position="194"/>
    </location>
    <ligand>
        <name>GTP</name>
        <dbReference type="ChEBI" id="CHEBI:37565"/>
    </ligand>
</feature>
<evidence type="ECO:0000256" key="13">
    <source>
        <dbReference type="PIRSR" id="PIRSR601019-1"/>
    </source>
</evidence>
<dbReference type="Gene3D" id="3.50.70.10">
    <property type="match status" value="1"/>
</dbReference>
<dbReference type="InterPro" id="IPR002976">
    <property type="entry name" value="Plant_Gprotein_alpha"/>
</dbReference>
<evidence type="ECO:0000256" key="3">
    <source>
        <dbReference type="ARBA" id="ARBA00007166"/>
    </source>
</evidence>
<comment type="subcellular location">
    <subcellularLocation>
        <location evidence="15">Cell membrane</location>
    </subcellularLocation>
</comment>
<organism evidence="18 19">
    <name type="scientific">Fraxinus pennsylvanica</name>
    <dbReference type="NCBI Taxonomy" id="56036"/>
    <lineage>
        <taxon>Eukaryota</taxon>
        <taxon>Viridiplantae</taxon>
        <taxon>Streptophyta</taxon>
        <taxon>Embryophyta</taxon>
        <taxon>Tracheophyta</taxon>
        <taxon>Spermatophyta</taxon>
        <taxon>Magnoliopsida</taxon>
        <taxon>eudicotyledons</taxon>
        <taxon>Gunneridae</taxon>
        <taxon>Pentapetalae</taxon>
        <taxon>asterids</taxon>
        <taxon>lamiids</taxon>
        <taxon>Lamiales</taxon>
        <taxon>Oleaceae</taxon>
        <taxon>Oleeae</taxon>
        <taxon>Fraxinus</taxon>
    </lineage>
</organism>
<keyword evidence="10 15" id="KW-0564">Palmitate</keyword>
<keyword evidence="6 13" id="KW-0547">Nucleotide-binding</keyword>
<dbReference type="SMART" id="SM00275">
    <property type="entry name" value="G_alpha"/>
    <property type="match status" value="1"/>
</dbReference>